<evidence type="ECO:0000313" key="2">
    <source>
        <dbReference type="Proteomes" id="UP001152049"/>
    </source>
</evidence>
<dbReference type="EMBL" id="JAOQAZ010000024">
    <property type="protein sequence ID" value="KAJ4253370.1"/>
    <property type="molecule type" value="Genomic_DNA"/>
</dbReference>
<organism evidence="1 2">
    <name type="scientific">Fusarium torreyae</name>
    <dbReference type="NCBI Taxonomy" id="1237075"/>
    <lineage>
        <taxon>Eukaryota</taxon>
        <taxon>Fungi</taxon>
        <taxon>Dikarya</taxon>
        <taxon>Ascomycota</taxon>
        <taxon>Pezizomycotina</taxon>
        <taxon>Sordariomycetes</taxon>
        <taxon>Hypocreomycetidae</taxon>
        <taxon>Hypocreales</taxon>
        <taxon>Nectriaceae</taxon>
        <taxon>Fusarium</taxon>
    </lineage>
</organism>
<comment type="caution">
    <text evidence="1">The sequence shown here is derived from an EMBL/GenBank/DDBJ whole genome shotgun (WGS) entry which is preliminary data.</text>
</comment>
<protein>
    <submittedName>
        <fullName evidence="1">Uncharacterized protein</fullName>
    </submittedName>
</protein>
<gene>
    <name evidence="1" type="ORF">NW762_010525</name>
</gene>
<dbReference type="AlphaFoldDB" id="A0A9W8RRE7"/>
<accession>A0A9W8RRE7</accession>
<evidence type="ECO:0000313" key="1">
    <source>
        <dbReference type="EMBL" id="KAJ4253370.1"/>
    </source>
</evidence>
<keyword evidence="2" id="KW-1185">Reference proteome</keyword>
<dbReference type="Proteomes" id="UP001152049">
    <property type="component" value="Unassembled WGS sequence"/>
</dbReference>
<proteinExistence type="predicted"/>
<name>A0A9W8RRE7_9HYPO</name>
<dbReference type="OrthoDB" id="5059649at2759"/>
<sequence>MPSTPGINQSRLALLGDCISSLSNFDLTGASPSKILEAKWLVEAFHEVERFMESDKAVELASFLPRAWEDAPQNWKDARLLYAFRKVMPLQISALYYPFRLSMAIWWGLGHDAVEVLTNGMEILWGVEFLTDRISYPEGPSLETSFLCFKGRHTNLILEKFSD</sequence>
<reference evidence="1" key="1">
    <citation type="submission" date="2022-09" db="EMBL/GenBank/DDBJ databases">
        <title>Fusarium specimens isolated from Avocado Roots.</title>
        <authorList>
            <person name="Stajich J."/>
            <person name="Roper C."/>
            <person name="Heimlech-Rivalta G."/>
        </authorList>
    </citation>
    <scope>NUCLEOTIDE SEQUENCE</scope>
    <source>
        <strain evidence="1">CF00136</strain>
    </source>
</reference>